<evidence type="ECO:0000256" key="2">
    <source>
        <dbReference type="ARBA" id="ARBA00023125"/>
    </source>
</evidence>
<accession>A0AA97ASJ6</accession>
<sequence length="305" mass="34520">MSANQHLATDYENLPKFFPNPPLLTSFQAGWSSIQLAHYCQPSIDIPEVSNPQHSIAISLGHQHQGCDLEFVSEGRLQTISYHEKDFARGFIEIVPANSPCGIRSISTTQSIEWINCYLEPTFLAQIAYESVNPDRVELLLTRKKGDALIHQIGLALRASLETVGVGGRLYADSMATAMAAHLIHYYSTRKHFFRKHEDGLSKQKLRQAIEYIQAHLGEDISLIDIATELGMSQYYLCHLFKRSTGISPHQFLIHQRVERARLLLKQPERTVLSVALECGFANQSHFARCFRQCTGVNPNQFRKL</sequence>
<dbReference type="Gene3D" id="1.10.10.60">
    <property type="entry name" value="Homeodomain-like"/>
    <property type="match status" value="2"/>
</dbReference>
<keyword evidence="3" id="KW-0804">Transcription</keyword>
<dbReference type="InterPro" id="IPR018060">
    <property type="entry name" value="HTH_AraC"/>
</dbReference>
<reference evidence="5" key="1">
    <citation type="journal article" date="2023" name="Plants (Basel)">
        <title>Genomic Analysis of Leptolyngbya boryana CZ1 Reveals Efficient Carbon Fixation Modules.</title>
        <authorList>
            <person name="Bai X."/>
            <person name="Wang H."/>
            <person name="Cheng W."/>
            <person name="Wang J."/>
            <person name="Ma M."/>
            <person name="Hu H."/>
            <person name="Song Z."/>
            <person name="Ma H."/>
            <person name="Fan Y."/>
            <person name="Du C."/>
            <person name="Xu J."/>
        </authorList>
    </citation>
    <scope>NUCLEOTIDE SEQUENCE</scope>
    <source>
        <strain evidence="5">CZ1</strain>
    </source>
</reference>
<dbReference type="AlphaFoldDB" id="A0AA97ASJ6"/>
<dbReference type="PROSITE" id="PS00041">
    <property type="entry name" value="HTH_ARAC_FAMILY_1"/>
    <property type="match status" value="1"/>
</dbReference>
<dbReference type="GO" id="GO:0003700">
    <property type="term" value="F:DNA-binding transcription factor activity"/>
    <property type="evidence" value="ECO:0007669"/>
    <property type="project" value="InterPro"/>
</dbReference>
<dbReference type="PANTHER" id="PTHR46796:SF6">
    <property type="entry name" value="ARAC SUBFAMILY"/>
    <property type="match status" value="1"/>
</dbReference>
<evidence type="ECO:0000313" key="5">
    <source>
        <dbReference type="EMBL" id="WNZ47604.1"/>
    </source>
</evidence>
<evidence type="ECO:0000256" key="1">
    <source>
        <dbReference type="ARBA" id="ARBA00023015"/>
    </source>
</evidence>
<protein>
    <submittedName>
        <fullName evidence="5">AraC family transcriptional regulator</fullName>
    </submittedName>
</protein>
<feature type="domain" description="HTH araC/xylS-type" evidence="4">
    <location>
        <begin position="207"/>
        <end position="305"/>
    </location>
</feature>
<dbReference type="InterPro" id="IPR050204">
    <property type="entry name" value="AraC_XylS_family_regulators"/>
</dbReference>
<organism evidence="5">
    <name type="scientific">Leptolyngbya boryana CZ1</name>
    <dbReference type="NCBI Taxonomy" id="3060204"/>
    <lineage>
        <taxon>Bacteria</taxon>
        <taxon>Bacillati</taxon>
        <taxon>Cyanobacteriota</taxon>
        <taxon>Cyanophyceae</taxon>
        <taxon>Leptolyngbyales</taxon>
        <taxon>Leptolyngbyaceae</taxon>
        <taxon>Leptolyngbya group</taxon>
        <taxon>Leptolyngbya</taxon>
    </lineage>
</organism>
<gene>
    <name evidence="5" type="ORF">Q2T42_07140</name>
</gene>
<evidence type="ECO:0000256" key="3">
    <source>
        <dbReference type="ARBA" id="ARBA00023163"/>
    </source>
</evidence>
<keyword evidence="2" id="KW-0238">DNA-binding</keyword>
<dbReference type="InterPro" id="IPR020449">
    <property type="entry name" value="Tscrpt_reg_AraC-type_HTH"/>
</dbReference>
<dbReference type="EMBL" id="CP130144">
    <property type="protein sequence ID" value="WNZ47604.1"/>
    <property type="molecule type" value="Genomic_DNA"/>
</dbReference>
<dbReference type="Pfam" id="PF12833">
    <property type="entry name" value="HTH_18"/>
    <property type="match status" value="1"/>
</dbReference>
<dbReference type="InterPro" id="IPR018062">
    <property type="entry name" value="HTH_AraC-typ_CS"/>
</dbReference>
<dbReference type="SMART" id="SM00342">
    <property type="entry name" value="HTH_ARAC"/>
    <property type="match status" value="1"/>
</dbReference>
<dbReference type="PRINTS" id="PR00032">
    <property type="entry name" value="HTHARAC"/>
</dbReference>
<dbReference type="SUPFAM" id="SSF46689">
    <property type="entry name" value="Homeodomain-like"/>
    <property type="match status" value="2"/>
</dbReference>
<keyword evidence="1" id="KW-0805">Transcription regulation</keyword>
<dbReference type="PANTHER" id="PTHR46796">
    <property type="entry name" value="HTH-TYPE TRANSCRIPTIONAL ACTIVATOR RHAS-RELATED"/>
    <property type="match status" value="1"/>
</dbReference>
<name>A0AA97ASJ6_LEPBY</name>
<dbReference type="GO" id="GO:0043565">
    <property type="term" value="F:sequence-specific DNA binding"/>
    <property type="evidence" value="ECO:0007669"/>
    <property type="project" value="InterPro"/>
</dbReference>
<reference evidence="5" key="2">
    <citation type="submission" date="2023-07" db="EMBL/GenBank/DDBJ databases">
        <authorList>
            <person name="Bai X.-H."/>
            <person name="Wang H.-H."/>
            <person name="Wang J."/>
            <person name="Ma M.-Y."/>
            <person name="Hu H.-H."/>
            <person name="Song Z.-L."/>
            <person name="Ma H.-G."/>
            <person name="Fan Y."/>
            <person name="Du C.-Y."/>
            <person name="Xu J.-C."/>
        </authorList>
    </citation>
    <scope>NUCLEOTIDE SEQUENCE</scope>
    <source>
        <strain evidence="5">CZ1</strain>
    </source>
</reference>
<dbReference type="RefSeq" id="WP_316428208.1">
    <property type="nucleotide sequence ID" value="NZ_CP130144.1"/>
</dbReference>
<proteinExistence type="predicted"/>
<evidence type="ECO:0000259" key="4">
    <source>
        <dbReference type="PROSITE" id="PS01124"/>
    </source>
</evidence>
<dbReference type="InterPro" id="IPR009057">
    <property type="entry name" value="Homeodomain-like_sf"/>
</dbReference>
<dbReference type="PROSITE" id="PS01124">
    <property type="entry name" value="HTH_ARAC_FAMILY_2"/>
    <property type="match status" value="1"/>
</dbReference>